<comment type="caution">
    <text evidence="7">The sequence shown here is derived from an EMBL/GenBank/DDBJ whole genome shotgun (WGS) entry which is preliminary data.</text>
</comment>
<dbReference type="InterPro" id="IPR013819">
    <property type="entry name" value="LipOase_C"/>
</dbReference>
<feature type="signal peptide" evidence="5">
    <location>
        <begin position="1"/>
        <end position="17"/>
    </location>
</feature>
<dbReference type="Proteomes" id="UP001211065">
    <property type="component" value="Unassembled WGS sequence"/>
</dbReference>
<feature type="domain" description="Lipoxygenase" evidence="6">
    <location>
        <begin position="157"/>
        <end position="562"/>
    </location>
</feature>
<evidence type="ECO:0000259" key="6">
    <source>
        <dbReference type="PROSITE" id="PS51393"/>
    </source>
</evidence>
<dbReference type="Pfam" id="PF00305">
    <property type="entry name" value="Lipoxygenase"/>
    <property type="match status" value="1"/>
</dbReference>
<keyword evidence="4" id="KW-0560">Oxidoreductase</keyword>
<sequence length="562" mass="61560">MIAKVAKLIFLIGLAASQIDTLSLPQNSPNVTARSENLAVLKGQIANGPRLHVIANDPTKVFQFSNGPVVNAFVGAMIQTEVADINSRSTKDTQNFIAGIILQGSASISTLDDLSNLFNTFSSKIRFPPSLVNWQLDSSFASDQLTWCGVGLQLSTNNEFALDDNLVRSITGLSMKTLLSRKKLFRVDYSNIKKYSKINVGQFTPGAIGLFYESSTEDFLPLAIKVIDNAIVYTPKDQADHWMFAKLAFGAAESNFLPTEHFITNHIAIEPIRVELMRHVSVEHPVSALLNHHFTNIFGVSAIGQKVLIQNGTTFDTIFGIGAKGGAQFMHDKSLNYNFQKQKIVQNFADLGVSRNPRNYKYRDDLLSIHSAVGKFVKTHIDNYYKSNKEIVNDAEIQAWAAATADPNQGGVKGFDAAFKTKDALIDTVANLITIVTAQHNILNGASTWDGQIFPAKPNALYGAVPKSKDEVINARSFLAPSKQLIAGEIALHSAFLVAVPESHLLGKSYASVDLGKFSAPAIASFQKDLNNISKFIQARESKSTRPFTVLDPIQLPFNVWI</sequence>
<reference evidence="7" key="1">
    <citation type="submission" date="2020-05" db="EMBL/GenBank/DDBJ databases">
        <title>Phylogenomic resolution of chytrid fungi.</title>
        <authorList>
            <person name="Stajich J.E."/>
            <person name="Amses K."/>
            <person name="Simmons R."/>
            <person name="Seto K."/>
            <person name="Myers J."/>
            <person name="Bonds A."/>
            <person name="Quandt C.A."/>
            <person name="Barry K."/>
            <person name="Liu P."/>
            <person name="Grigoriev I."/>
            <person name="Longcore J.E."/>
            <person name="James T.Y."/>
        </authorList>
    </citation>
    <scope>NUCLEOTIDE SEQUENCE</scope>
    <source>
        <strain evidence="7">JEL0476</strain>
    </source>
</reference>
<feature type="chain" id="PRO_5042248680" description="Manganese lipoxygenase" evidence="5">
    <location>
        <begin position="18"/>
        <end position="562"/>
    </location>
</feature>
<organism evidence="7 8">
    <name type="scientific">Clydaea vesicula</name>
    <dbReference type="NCBI Taxonomy" id="447962"/>
    <lineage>
        <taxon>Eukaryota</taxon>
        <taxon>Fungi</taxon>
        <taxon>Fungi incertae sedis</taxon>
        <taxon>Chytridiomycota</taxon>
        <taxon>Chytridiomycota incertae sedis</taxon>
        <taxon>Chytridiomycetes</taxon>
        <taxon>Lobulomycetales</taxon>
        <taxon>Lobulomycetaceae</taxon>
        <taxon>Clydaea</taxon>
    </lineage>
</organism>
<evidence type="ECO:0000256" key="1">
    <source>
        <dbReference type="ARBA" id="ARBA00021175"/>
    </source>
</evidence>
<evidence type="ECO:0000256" key="5">
    <source>
        <dbReference type="SAM" id="SignalP"/>
    </source>
</evidence>
<dbReference type="SUPFAM" id="SSF48484">
    <property type="entry name" value="Lipoxigenase"/>
    <property type="match status" value="1"/>
</dbReference>
<keyword evidence="5" id="KW-0732">Signal</keyword>
<dbReference type="InterPro" id="IPR000907">
    <property type="entry name" value="LipOase"/>
</dbReference>
<evidence type="ECO:0000256" key="4">
    <source>
        <dbReference type="ARBA" id="ARBA00023002"/>
    </source>
</evidence>
<dbReference type="EMBL" id="JADGJW010000185">
    <property type="protein sequence ID" value="KAJ3222234.1"/>
    <property type="molecule type" value="Genomic_DNA"/>
</dbReference>
<dbReference type="InterPro" id="IPR036226">
    <property type="entry name" value="LipOase_C_sf"/>
</dbReference>
<keyword evidence="2" id="KW-0479">Metal-binding</keyword>
<keyword evidence="8" id="KW-1185">Reference proteome</keyword>
<dbReference type="GO" id="GO:0046872">
    <property type="term" value="F:metal ion binding"/>
    <property type="evidence" value="ECO:0007669"/>
    <property type="project" value="UniProtKB-KW"/>
</dbReference>
<protein>
    <recommendedName>
        <fullName evidence="1">Manganese lipoxygenase</fullName>
    </recommendedName>
</protein>
<dbReference type="GO" id="GO:0034440">
    <property type="term" value="P:lipid oxidation"/>
    <property type="evidence" value="ECO:0007669"/>
    <property type="project" value="InterPro"/>
</dbReference>
<gene>
    <name evidence="7" type="ORF">HK099_002547</name>
</gene>
<keyword evidence="3" id="KW-0223">Dioxygenase</keyword>
<evidence type="ECO:0000313" key="8">
    <source>
        <dbReference type="Proteomes" id="UP001211065"/>
    </source>
</evidence>
<dbReference type="Gene3D" id="3.10.450.60">
    <property type="match status" value="1"/>
</dbReference>
<dbReference type="Gene3D" id="1.20.245.10">
    <property type="entry name" value="Lipoxygenase-1, Domain 5"/>
    <property type="match status" value="1"/>
</dbReference>
<evidence type="ECO:0000256" key="2">
    <source>
        <dbReference type="ARBA" id="ARBA00022723"/>
    </source>
</evidence>
<dbReference type="PROSITE" id="PS51393">
    <property type="entry name" value="LIPOXYGENASE_3"/>
    <property type="match status" value="1"/>
</dbReference>
<dbReference type="PANTHER" id="PTHR11771">
    <property type="entry name" value="LIPOXYGENASE"/>
    <property type="match status" value="1"/>
</dbReference>
<evidence type="ECO:0000313" key="7">
    <source>
        <dbReference type="EMBL" id="KAJ3222234.1"/>
    </source>
</evidence>
<dbReference type="AlphaFoldDB" id="A0AAD5U4C2"/>
<dbReference type="GO" id="GO:0016702">
    <property type="term" value="F:oxidoreductase activity, acting on single donors with incorporation of molecular oxygen, incorporation of two atoms of oxygen"/>
    <property type="evidence" value="ECO:0007669"/>
    <property type="project" value="InterPro"/>
</dbReference>
<accession>A0AAD5U4C2</accession>
<proteinExistence type="predicted"/>
<name>A0AAD5U4C2_9FUNG</name>
<evidence type="ECO:0000256" key="3">
    <source>
        <dbReference type="ARBA" id="ARBA00022964"/>
    </source>
</evidence>
<dbReference type="GO" id="GO:0043651">
    <property type="term" value="P:linoleic acid metabolic process"/>
    <property type="evidence" value="ECO:0007669"/>
    <property type="project" value="UniProtKB-ARBA"/>
</dbReference>